<reference evidence="1 3" key="1">
    <citation type="submission" date="2009-09" db="EMBL/GenBank/DDBJ databases">
        <authorList>
            <person name="Qin X."/>
            <person name="Bachman B."/>
            <person name="Battles P."/>
            <person name="Bell A."/>
            <person name="Bess C."/>
            <person name="Bickham C."/>
            <person name="Chaboub L."/>
            <person name="Chen D."/>
            <person name="Coyle M."/>
            <person name="Deiros D.R."/>
            <person name="Dinh H."/>
            <person name="Forbes L."/>
            <person name="Fowler G."/>
            <person name="Francisco L."/>
            <person name="Fu Q."/>
            <person name="Gubbala S."/>
            <person name="Hale W."/>
            <person name="Han Y."/>
            <person name="Hemphill L."/>
            <person name="Highlander S.K."/>
            <person name="Hirani K."/>
            <person name="Hogues M."/>
            <person name="Jackson L."/>
            <person name="Jakkamsetti A."/>
            <person name="Javaid M."/>
            <person name="Jiang H."/>
            <person name="Korchina V."/>
            <person name="Kovar C."/>
            <person name="Lara F."/>
            <person name="Lee S."/>
            <person name="Mata R."/>
            <person name="Mathew T."/>
            <person name="Moen C."/>
            <person name="Morales K."/>
            <person name="Munidasa M."/>
            <person name="Nazareth L."/>
            <person name="Ngo R."/>
            <person name="Nguyen L."/>
            <person name="Okwuonu G."/>
            <person name="Ongeri F."/>
            <person name="Patil S."/>
            <person name="Petrosino J."/>
            <person name="Pham C."/>
            <person name="Pham P."/>
            <person name="Pu L.-L."/>
            <person name="Puazo M."/>
            <person name="Raj R."/>
            <person name="Reid J."/>
            <person name="Rouhana J."/>
            <person name="Saada N."/>
            <person name="Shang Y."/>
            <person name="Simmons D."/>
            <person name="Thornton R."/>
            <person name="Warren J."/>
            <person name="Weissenberger G."/>
            <person name="Zhang J."/>
            <person name="Zhang L."/>
            <person name="Zhou C."/>
            <person name="Zhu D."/>
            <person name="Muzny D."/>
            <person name="Worley K."/>
            <person name="Gibbs R."/>
        </authorList>
    </citation>
    <scope>NUCLEOTIDE SEQUENCE [LARGE SCALE GENOMIC DNA]</scope>
    <source>
        <strain evidence="1 3">DSM 16041</strain>
    </source>
</reference>
<evidence type="ECO:0000313" key="3">
    <source>
        <dbReference type="Proteomes" id="UP000003675"/>
    </source>
</evidence>
<organism evidence="1 3">
    <name type="scientific">Limosilactobacillus antri DSM 16041</name>
    <dbReference type="NCBI Taxonomy" id="525309"/>
    <lineage>
        <taxon>Bacteria</taxon>
        <taxon>Bacillati</taxon>
        <taxon>Bacillota</taxon>
        <taxon>Bacilli</taxon>
        <taxon>Lactobacillales</taxon>
        <taxon>Lactobacillaceae</taxon>
        <taxon>Limosilactobacillus</taxon>
    </lineage>
</organism>
<proteinExistence type="predicted"/>
<reference evidence="2 4" key="2">
    <citation type="journal article" date="2015" name="Genome Announc.">
        <title>Expanding the biotechnology potential of lactobacilli through comparative genomics of 213 strains and associated genera.</title>
        <authorList>
            <person name="Sun Z."/>
            <person name="Harris H.M."/>
            <person name="McCann A."/>
            <person name="Guo C."/>
            <person name="Argimon S."/>
            <person name="Zhang W."/>
            <person name="Yang X."/>
            <person name="Jeffery I.B."/>
            <person name="Cooney J.C."/>
            <person name="Kagawa T.F."/>
            <person name="Liu W."/>
            <person name="Song Y."/>
            <person name="Salvetti E."/>
            <person name="Wrobel A."/>
            <person name="Rasinkangas P."/>
            <person name="Parkhill J."/>
            <person name="Rea M.C."/>
            <person name="O'Sullivan O."/>
            <person name="Ritari J."/>
            <person name="Douillard F.P."/>
            <person name="Paul Ross R."/>
            <person name="Yang R."/>
            <person name="Briner A.E."/>
            <person name="Felis G.E."/>
            <person name="de Vos W.M."/>
            <person name="Barrangou R."/>
            <person name="Klaenhammer T.R."/>
            <person name="Caufield P.W."/>
            <person name="Cui Y."/>
            <person name="Zhang H."/>
            <person name="O'Toole P.W."/>
        </authorList>
    </citation>
    <scope>NUCLEOTIDE SEQUENCE [LARGE SCALE GENOMIC DNA]</scope>
    <source>
        <strain evidence="2 4">DSM 16041</strain>
    </source>
</reference>
<keyword evidence="4" id="KW-1185">Reference proteome</keyword>
<protein>
    <recommendedName>
        <fullName evidence="5">Protein-tyrosine-phosphatase</fullName>
    </recommendedName>
</protein>
<dbReference type="HOGENOM" id="CLU_057546_0_2_9"/>
<dbReference type="SUPFAM" id="SSF52799">
    <property type="entry name" value="(Phosphotyrosine protein) phosphatases II"/>
    <property type="match status" value="1"/>
</dbReference>
<dbReference type="EMBL" id="AZDK01000023">
    <property type="protein sequence ID" value="KRK58310.1"/>
    <property type="molecule type" value="Genomic_DNA"/>
</dbReference>
<dbReference type="Pfam" id="PF13350">
    <property type="entry name" value="Y_phosphatase3"/>
    <property type="match status" value="1"/>
</dbReference>
<dbReference type="Proteomes" id="UP000051883">
    <property type="component" value="Unassembled WGS sequence"/>
</dbReference>
<dbReference type="Proteomes" id="UP000003675">
    <property type="component" value="Unassembled WGS sequence"/>
</dbReference>
<comment type="caution">
    <text evidence="1">The sequence shown here is derived from an EMBL/GenBank/DDBJ whole genome shotgun (WGS) entry which is preliminary data.</text>
</comment>
<dbReference type="Gene3D" id="3.90.190.10">
    <property type="entry name" value="Protein tyrosine phosphatase superfamily"/>
    <property type="match status" value="1"/>
</dbReference>
<evidence type="ECO:0008006" key="5">
    <source>
        <dbReference type="Google" id="ProtNLM"/>
    </source>
</evidence>
<sequence length="268" mass="30265">MTQQRLLPINHGYNFRDLGGYRTSDGRTVKWRRLIRAGALSRLNSQDQETLAAVPVTIDIDLRSKPEILAAPDRIPQTAKYYHLPVFNVDVTNASRSDEEVAQEMQEPGNGYRHMQLEYRNMAKLASARQAYRKMFSLLLANSAGATLFHCTAGKDRTGFGAFLILSALGVPRETILQDYLLTNETTAEFRQRWVAQLQASTAELGNRDAVIKNRSDMMAVFPGYLTAAIDTVNQLAGDPKHYLTDYLGLTRHDLADLQRLYLDEERL</sequence>
<evidence type="ECO:0000313" key="4">
    <source>
        <dbReference type="Proteomes" id="UP000051883"/>
    </source>
</evidence>
<dbReference type="RefSeq" id="WP_007123861.1">
    <property type="nucleotide sequence ID" value="NZ_AZDK01000023.1"/>
</dbReference>
<accession>C8P5G3</accession>
<evidence type="ECO:0000313" key="1">
    <source>
        <dbReference type="EMBL" id="EEW54374.1"/>
    </source>
</evidence>
<dbReference type="eggNOG" id="COG2365">
    <property type="taxonomic scope" value="Bacteria"/>
</dbReference>
<dbReference type="STRING" id="525309.HMPREF0494_0557"/>
<dbReference type="PROSITE" id="PS00383">
    <property type="entry name" value="TYR_PHOSPHATASE_1"/>
    <property type="match status" value="1"/>
</dbReference>
<name>C8P5G3_9LACO</name>
<dbReference type="GO" id="GO:0004721">
    <property type="term" value="F:phosphoprotein phosphatase activity"/>
    <property type="evidence" value="ECO:0007669"/>
    <property type="project" value="InterPro"/>
</dbReference>
<dbReference type="EMBL" id="ACLL01000013">
    <property type="protein sequence ID" value="EEW54374.1"/>
    <property type="molecule type" value="Genomic_DNA"/>
</dbReference>
<dbReference type="AlphaFoldDB" id="C8P5G3"/>
<dbReference type="InterPro" id="IPR026893">
    <property type="entry name" value="Tyr/Ser_Pase_IphP-type"/>
</dbReference>
<dbReference type="PATRIC" id="fig|525309.8.peg.971"/>
<evidence type="ECO:0000313" key="2">
    <source>
        <dbReference type="EMBL" id="KRK58310.1"/>
    </source>
</evidence>
<dbReference type="InterPro" id="IPR029021">
    <property type="entry name" value="Prot-tyrosine_phosphatase-like"/>
</dbReference>
<dbReference type="OrthoDB" id="1188001at2"/>
<dbReference type="InterPro" id="IPR016130">
    <property type="entry name" value="Tyr_Pase_AS"/>
</dbReference>
<gene>
    <name evidence="2" type="ORF">FC31_GL000962</name>
    <name evidence="1" type="ORF">HMPREF0494_0557</name>
</gene>